<feature type="non-terminal residue" evidence="2">
    <location>
        <position position="577"/>
    </location>
</feature>
<comment type="caution">
    <text evidence="2">The sequence shown here is derived from an EMBL/GenBank/DDBJ whole genome shotgun (WGS) entry which is preliminary data.</text>
</comment>
<feature type="domain" description="F-box" evidence="1">
    <location>
        <begin position="3"/>
        <end position="48"/>
    </location>
</feature>
<evidence type="ECO:0000313" key="3">
    <source>
        <dbReference type="Proteomes" id="UP000748756"/>
    </source>
</evidence>
<dbReference type="InterPro" id="IPR032675">
    <property type="entry name" value="LRR_dom_sf"/>
</dbReference>
<dbReference type="SUPFAM" id="SSF52047">
    <property type="entry name" value="RNI-like"/>
    <property type="match status" value="1"/>
</dbReference>
<sequence>MSETILTSLPPEIIQLIAHRLSRHSLAQCVRVCLAWHALLEPTLWQTVQFKTQHHFLNALAALTRNIHHVRQLTADSELVYYITLHLAPLNKLRSLDLNLDEEVAPFAIALASPWAAPLWNTAAPRFGNSQAVTRLLTGCTNLHSLSLGGRSCFKHVDGTDAFQEIMGSCITTSLEHLTLAFRVEDTNPCFQRIFENLGGNHDQEFALAVEQQRPLMPFVALRNLVVRSGNHHILPSKLAFLVRCPNLVRIELDFPENCILEYLPRALQEFCPNLVEMFWDSGCDYKEEYVVAMLRSSRSGWKALTLPYQLEFAPLCFNVLLECVATLEELNMANWGDVVQHNLFLDLVCSARNLRRLRGQEDGERLIIGSGVEVHAYNAFKEHIESGRDRTWALGPSMMYLQMEIVGVPRPDVVCRDNGKPLKAWMMEEGLDSIRCHDVQRWIYEQLGRMNGLEELLLGKVDVNRVDLDYYNQDGFFLLKSTSTMDIEDALESGESESHGGPHRLMNYQSLEFSLESGLEVLKGLKELRVLNVKSTAHRIGVEELDWMHTNWPKLKEIRGLVTERKWAGDGENGAK</sequence>
<reference evidence="2" key="1">
    <citation type="journal article" date="2020" name="Fungal Divers.">
        <title>Resolving the Mortierellaceae phylogeny through synthesis of multi-gene phylogenetics and phylogenomics.</title>
        <authorList>
            <person name="Vandepol N."/>
            <person name="Liber J."/>
            <person name="Desiro A."/>
            <person name="Na H."/>
            <person name="Kennedy M."/>
            <person name="Barry K."/>
            <person name="Grigoriev I.V."/>
            <person name="Miller A.N."/>
            <person name="O'Donnell K."/>
            <person name="Stajich J.E."/>
            <person name="Bonito G."/>
        </authorList>
    </citation>
    <scope>NUCLEOTIDE SEQUENCE</scope>
    <source>
        <strain evidence="2">NRRL 6426</strain>
    </source>
</reference>
<dbReference type="InterPro" id="IPR001810">
    <property type="entry name" value="F-box_dom"/>
</dbReference>
<accession>A0A9P5V799</accession>
<dbReference type="OrthoDB" id="2418021at2759"/>
<keyword evidence="3" id="KW-1185">Reference proteome</keyword>
<dbReference type="AlphaFoldDB" id="A0A9P5V799"/>
<dbReference type="Pfam" id="PF12937">
    <property type="entry name" value="F-box-like"/>
    <property type="match status" value="1"/>
</dbReference>
<protein>
    <recommendedName>
        <fullName evidence="1">F-box domain-containing protein</fullName>
    </recommendedName>
</protein>
<evidence type="ECO:0000313" key="2">
    <source>
        <dbReference type="EMBL" id="KAF9142425.1"/>
    </source>
</evidence>
<proteinExistence type="predicted"/>
<dbReference type="PROSITE" id="PS50181">
    <property type="entry name" value="FBOX"/>
    <property type="match status" value="1"/>
</dbReference>
<evidence type="ECO:0000259" key="1">
    <source>
        <dbReference type="PROSITE" id="PS50181"/>
    </source>
</evidence>
<gene>
    <name evidence="2" type="ORF">BG015_000899</name>
</gene>
<dbReference type="InterPro" id="IPR036047">
    <property type="entry name" value="F-box-like_dom_sf"/>
</dbReference>
<organism evidence="2 3">
    <name type="scientific">Linnemannia schmuckeri</name>
    <dbReference type="NCBI Taxonomy" id="64567"/>
    <lineage>
        <taxon>Eukaryota</taxon>
        <taxon>Fungi</taxon>
        <taxon>Fungi incertae sedis</taxon>
        <taxon>Mucoromycota</taxon>
        <taxon>Mortierellomycotina</taxon>
        <taxon>Mortierellomycetes</taxon>
        <taxon>Mortierellales</taxon>
        <taxon>Mortierellaceae</taxon>
        <taxon>Linnemannia</taxon>
    </lineage>
</organism>
<dbReference type="SUPFAM" id="SSF81383">
    <property type="entry name" value="F-box domain"/>
    <property type="match status" value="1"/>
</dbReference>
<dbReference type="Proteomes" id="UP000748756">
    <property type="component" value="Unassembled WGS sequence"/>
</dbReference>
<dbReference type="CDD" id="cd09917">
    <property type="entry name" value="F-box_SF"/>
    <property type="match status" value="1"/>
</dbReference>
<dbReference type="Gene3D" id="3.80.10.10">
    <property type="entry name" value="Ribonuclease Inhibitor"/>
    <property type="match status" value="1"/>
</dbReference>
<dbReference type="EMBL" id="JAAAUQ010001155">
    <property type="protein sequence ID" value="KAF9142425.1"/>
    <property type="molecule type" value="Genomic_DNA"/>
</dbReference>
<dbReference type="Gene3D" id="1.20.1280.50">
    <property type="match status" value="1"/>
</dbReference>
<name>A0A9P5V799_9FUNG</name>